<evidence type="ECO:0000313" key="1">
    <source>
        <dbReference type="EMBL" id="ECC3916784.1"/>
    </source>
</evidence>
<dbReference type="AlphaFoldDB" id="A0A5Y1YC46"/>
<gene>
    <name evidence="1" type="ORF">CTQ69_22990</name>
</gene>
<comment type="caution">
    <text evidence="1">The sequence shown here is derived from an EMBL/GenBank/DDBJ whole genome shotgun (WGS) entry which is preliminary data.</text>
</comment>
<dbReference type="EMBL" id="AAIBIC010000038">
    <property type="protein sequence ID" value="ECC3916784.1"/>
    <property type="molecule type" value="Genomic_DNA"/>
</dbReference>
<organism evidence="1">
    <name type="scientific">Salmonella diarizonae</name>
    <dbReference type="NCBI Taxonomy" id="59204"/>
    <lineage>
        <taxon>Bacteria</taxon>
        <taxon>Pseudomonadati</taxon>
        <taxon>Pseudomonadota</taxon>
        <taxon>Gammaproteobacteria</taxon>
        <taxon>Enterobacterales</taxon>
        <taxon>Enterobacteriaceae</taxon>
        <taxon>Salmonella</taxon>
    </lineage>
</organism>
<accession>A0A5Y1YC46</accession>
<dbReference type="Proteomes" id="UP000839735">
    <property type="component" value="Unassembled WGS sequence"/>
</dbReference>
<proteinExistence type="predicted"/>
<sequence length="130" mass="14540">MNKTVYVPSYFQPVYKEVTVKVPTGKTKRFLGIIDFEEKINKKEIVQKGWSDCQIDAERLSEDVNNTINNLNDNGFEVISITPVTSGYWGAKYDSGSITNGTGRGGYGYGYGYSYTEGVLILAKQKKDTK</sequence>
<protein>
    <submittedName>
        <fullName evidence="1">Uncharacterized protein</fullName>
    </submittedName>
</protein>
<reference evidence="1" key="1">
    <citation type="submission" date="2018-08" db="EMBL/GenBank/DDBJ databases">
        <authorList>
            <person name="Ashton P.M."/>
            <person name="Dallman T."/>
            <person name="Nair S."/>
            <person name="De Pinna E."/>
            <person name="Peters T."/>
            <person name="Grant K."/>
        </authorList>
    </citation>
    <scope>NUCLEOTIDE SEQUENCE [LARGE SCALE GENOMIC DNA]</scope>
    <source>
        <strain evidence="1">294779</strain>
    </source>
</reference>
<name>A0A5Y1YC46_SALDZ</name>